<dbReference type="PROSITE" id="PS01037">
    <property type="entry name" value="SBP_BACTERIAL_1"/>
    <property type="match status" value="1"/>
</dbReference>
<dbReference type="AlphaFoldDB" id="A0A6M1PTD8"/>
<feature type="signal peptide" evidence="4">
    <location>
        <begin position="1"/>
        <end position="21"/>
    </location>
</feature>
<evidence type="ECO:0000256" key="3">
    <source>
        <dbReference type="ARBA" id="ARBA00022729"/>
    </source>
</evidence>
<evidence type="ECO:0000313" key="5">
    <source>
        <dbReference type="EMBL" id="NGM85624.1"/>
    </source>
</evidence>
<gene>
    <name evidence="5" type="ORF">G5B47_24810</name>
</gene>
<keyword evidence="2" id="KW-0813">Transport</keyword>
<dbReference type="EMBL" id="JAAKGU010000021">
    <property type="protein sequence ID" value="NGM85624.1"/>
    <property type="molecule type" value="Genomic_DNA"/>
</dbReference>
<dbReference type="GO" id="GO:0055085">
    <property type="term" value="P:transmembrane transport"/>
    <property type="evidence" value="ECO:0007669"/>
    <property type="project" value="InterPro"/>
</dbReference>
<evidence type="ECO:0000256" key="4">
    <source>
        <dbReference type="SAM" id="SignalP"/>
    </source>
</evidence>
<comment type="similarity">
    <text evidence="1">Belongs to the bacterial solute-binding protein 1 family.</text>
</comment>
<dbReference type="InterPro" id="IPR050490">
    <property type="entry name" value="Bact_solute-bd_prot1"/>
</dbReference>
<protein>
    <submittedName>
        <fullName evidence="5">Carbohydrate ABC transporter substrate-binding protein</fullName>
    </submittedName>
</protein>
<dbReference type="Gene3D" id="3.40.190.10">
    <property type="entry name" value="Periplasmic binding protein-like II"/>
    <property type="match status" value="2"/>
</dbReference>
<feature type="chain" id="PRO_5039083371" evidence="4">
    <location>
        <begin position="22"/>
        <end position="435"/>
    </location>
</feature>
<organism evidence="5 6">
    <name type="scientific">Paenibacillus apii</name>
    <dbReference type="NCBI Taxonomy" id="1850370"/>
    <lineage>
        <taxon>Bacteria</taxon>
        <taxon>Bacillati</taxon>
        <taxon>Bacillota</taxon>
        <taxon>Bacilli</taxon>
        <taxon>Bacillales</taxon>
        <taxon>Paenibacillaceae</taxon>
        <taxon>Paenibacillus</taxon>
    </lineage>
</organism>
<dbReference type="InterPro" id="IPR006061">
    <property type="entry name" value="SBP_1_CS"/>
</dbReference>
<reference evidence="5 6" key="1">
    <citation type="submission" date="2020-02" db="EMBL/GenBank/DDBJ databases">
        <authorList>
            <person name="Gao J."/>
            <person name="Sun J."/>
        </authorList>
    </citation>
    <scope>NUCLEOTIDE SEQUENCE [LARGE SCALE GENOMIC DNA]</scope>
    <source>
        <strain evidence="5 6">7124</strain>
    </source>
</reference>
<dbReference type="PROSITE" id="PS51257">
    <property type="entry name" value="PROKAR_LIPOPROTEIN"/>
    <property type="match status" value="1"/>
</dbReference>
<evidence type="ECO:0000313" key="6">
    <source>
        <dbReference type="Proteomes" id="UP000480151"/>
    </source>
</evidence>
<keyword evidence="6" id="KW-1185">Reference proteome</keyword>
<comment type="caution">
    <text evidence="5">The sequence shown here is derived from an EMBL/GenBank/DDBJ whole genome shotgun (WGS) entry which is preliminary data.</text>
</comment>
<dbReference type="PANTHER" id="PTHR43649:SF34">
    <property type="entry name" value="ABC TRANSPORTER PERIPLASMIC-BINDING PROTEIN YCJN-RELATED"/>
    <property type="match status" value="1"/>
</dbReference>
<evidence type="ECO:0000256" key="2">
    <source>
        <dbReference type="ARBA" id="ARBA00022448"/>
    </source>
</evidence>
<proteinExistence type="inferred from homology"/>
<accession>A0A6M1PTD8</accession>
<name>A0A6M1PTD8_9BACL</name>
<dbReference type="Proteomes" id="UP000480151">
    <property type="component" value="Unassembled WGS sequence"/>
</dbReference>
<dbReference type="RefSeq" id="WP_165104126.1">
    <property type="nucleotide sequence ID" value="NZ_JAAKGU010000021.1"/>
</dbReference>
<evidence type="ECO:0000256" key="1">
    <source>
        <dbReference type="ARBA" id="ARBA00008520"/>
    </source>
</evidence>
<keyword evidence="3 4" id="KW-0732">Signal</keyword>
<dbReference type="SUPFAM" id="SSF53850">
    <property type="entry name" value="Periplasmic binding protein-like II"/>
    <property type="match status" value="1"/>
</dbReference>
<sequence>MKKTLALFLVLLMAVALTACGGSNESGSSAAGSPEAGSKDGKVSIIITNGKGEIASQWQQAAKDFMAANPDIEVEAVSGAVGETVNLLDKLTASGKTVTLAMMAPDAIVNKYKDFGIDLSGEKWNADTVYGVKDANGKVAGFPFSIEGFGLVYNKSVVEKAVGGAFDPYSINTLDKLKALLDKIQASGVKYPVAYQTENWSVANHYSTQFLNQAEDPGTIVEQLKAGTFDLASNPVWNGYYDTLDLLTSPQYNKYGERPLGKYYDDAHISVGKGESAILFNGNWAFDSLKAVSGESFGFIPVPVDNNPDNPLNNKIAAGPTNILVINKAATPAQQEAAKKFLNWIVYDQKGQDFLVNQAQVVSAFKNNPNKVTNPLGSAIADAIQSSKTLPFSSNYVKVEDWGSILAPDVQKYIAKKESRTDLAKAIETYYKNQK</sequence>
<dbReference type="PANTHER" id="PTHR43649">
    <property type="entry name" value="ARABINOSE-BINDING PROTEIN-RELATED"/>
    <property type="match status" value="1"/>
</dbReference>